<proteinExistence type="inferred from homology"/>
<keyword evidence="4 10" id="KW-0547">Nucleotide-binding</keyword>
<feature type="domain" description="Mur ligase N-terminal catalytic" evidence="13">
    <location>
        <begin position="177"/>
        <end position="246"/>
    </location>
</feature>
<dbReference type="InterPro" id="IPR013221">
    <property type="entry name" value="Mur_ligase_cen"/>
</dbReference>
<dbReference type="Proteomes" id="UP000652477">
    <property type="component" value="Unassembled WGS sequence"/>
</dbReference>
<evidence type="ECO:0000256" key="7">
    <source>
        <dbReference type="ARBA" id="ARBA00022984"/>
    </source>
</evidence>
<dbReference type="GO" id="GO:0009252">
    <property type="term" value="P:peptidoglycan biosynthetic process"/>
    <property type="evidence" value="ECO:0007669"/>
    <property type="project" value="UniProtKB-UniRule"/>
</dbReference>
<dbReference type="InterPro" id="IPR017259">
    <property type="entry name" value="UCP037672"/>
</dbReference>
<reference evidence="16" key="1">
    <citation type="submission" date="2020-08" db="EMBL/GenBank/DDBJ databases">
        <title>Genome public.</title>
        <authorList>
            <person name="Liu C."/>
            <person name="Sun Q."/>
        </authorList>
    </citation>
    <scope>NUCLEOTIDE SEQUENCE</scope>
    <source>
        <strain evidence="16">NSJ-55</strain>
    </source>
</reference>
<evidence type="ECO:0000256" key="10">
    <source>
        <dbReference type="HAMAP-Rule" id="MF_02019"/>
    </source>
</evidence>
<evidence type="ECO:0000256" key="4">
    <source>
        <dbReference type="ARBA" id="ARBA00022741"/>
    </source>
</evidence>
<dbReference type="EC" id="6.3.2.10" evidence="10 11"/>
<sequence length="608" mass="67736">MEHFIETHIATVSCIFMGLIMFFAALPFAFGKEKMARYVSGFNMFTPEEQKNYDCARISRDIRNLYFQLAILAFAGAALTLISQWLAIPVFLLWIIWFFKDVHLDRDKAFQKYTLRVHRNANAPHGRASRDKVSVKLISKNEKESILMKHMSLKEIAAACGGTYFGSSDAAVREVGSVVIDSRKVERDSLFIAIKGARVDGHTFIPQVMKNGALCALSERKLDNADFPYILVNSCLQALKDLAEYYRRVLQLKVVGISGSVGKTSTKEMIASILSQKFNVLKTEGNFNNEIGLPLTVFRLREEHEIAVLEMGISDFGEMSRLAKIARPDICVITNIGCAHLENLKSRDGILKAKTEMFDYMNPQGTIILNGDDDKLKNFLSSNGISPIYFGLDALLPYHAKDIKDNGLDGTSARFFTPNSDFTAHVSIPGKHMIYNALAGIAVGRVLGMNDTEIIQGIEHLAPLAGRNNLIQTEYLTIIDDCYNANPASMKSSLSVLSRADTRTVAVLGDMFELGPQINELHAEAGRYAAKAGIKVLICIGDYSAHMAKGVQDERTSLSSEMEIHYFKTKAEFLENADKLLKKNDTVLVKASHGMEFPEIVERLKEMR</sequence>
<dbReference type="GO" id="GO:0005524">
    <property type="term" value="F:ATP binding"/>
    <property type="evidence" value="ECO:0007669"/>
    <property type="project" value="UniProtKB-UniRule"/>
</dbReference>
<dbReference type="Gene3D" id="3.40.1390.10">
    <property type="entry name" value="MurE/MurF, N-terminal domain"/>
    <property type="match status" value="1"/>
</dbReference>
<dbReference type="GO" id="GO:0071555">
    <property type="term" value="P:cell wall organization"/>
    <property type="evidence" value="ECO:0007669"/>
    <property type="project" value="UniProtKB-KW"/>
</dbReference>
<dbReference type="Gene3D" id="3.40.1190.10">
    <property type="entry name" value="Mur-like, catalytic domain"/>
    <property type="match status" value="1"/>
</dbReference>
<dbReference type="Pfam" id="PF12650">
    <property type="entry name" value="DUF3784"/>
    <property type="match status" value="1"/>
</dbReference>
<evidence type="ECO:0000313" key="16">
    <source>
        <dbReference type="EMBL" id="MBC5689490.1"/>
    </source>
</evidence>
<dbReference type="SUPFAM" id="SSF63418">
    <property type="entry name" value="MurE/MurF N-terminal domain"/>
    <property type="match status" value="1"/>
</dbReference>
<feature type="transmembrane region" description="Helical" evidence="12">
    <location>
        <begin position="6"/>
        <end position="30"/>
    </location>
</feature>
<dbReference type="Gene3D" id="3.90.190.20">
    <property type="entry name" value="Mur ligase, C-terminal domain"/>
    <property type="match status" value="1"/>
</dbReference>
<dbReference type="InterPro" id="IPR036565">
    <property type="entry name" value="Mur-like_cat_sf"/>
</dbReference>
<dbReference type="PANTHER" id="PTHR43024:SF1">
    <property type="entry name" value="UDP-N-ACETYLMURAMOYL-TRIPEPTIDE--D-ALANYL-D-ALANINE LIGASE"/>
    <property type="match status" value="1"/>
</dbReference>
<dbReference type="InterPro" id="IPR000713">
    <property type="entry name" value="Mur_ligase_N"/>
</dbReference>
<keyword evidence="2 10" id="KW-0436">Ligase</keyword>
<protein>
    <recommendedName>
        <fullName evidence="10 11">UDP-N-acetylmuramoyl-tripeptide--D-alanyl-D-alanine ligase</fullName>
        <ecNumber evidence="10 11">6.3.2.10</ecNumber>
    </recommendedName>
    <alternativeName>
        <fullName evidence="10">D-alanyl-D-alanine-adding enzyme</fullName>
    </alternativeName>
</protein>
<evidence type="ECO:0000259" key="15">
    <source>
        <dbReference type="Pfam" id="PF08245"/>
    </source>
</evidence>
<evidence type="ECO:0000256" key="1">
    <source>
        <dbReference type="ARBA" id="ARBA00022490"/>
    </source>
</evidence>
<comment type="caution">
    <text evidence="16">The sequence shown here is derived from an EMBL/GenBank/DDBJ whole genome shotgun (WGS) entry which is preliminary data.</text>
</comment>
<evidence type="ECO:0000313" key="17">
    <source>
        <dbReference type="Proteomes" id="UP000652477"/>
    </source>
</evidence>
<comment type="similarity">
    <text evidence="10">Belongs to the MurCDEF family. MurF subfamily.</text>
</comment>
<keyword evidence="3 10" id="KW-0132">Cell division</keyword>
<feature type="domain" description="Mur ligase central" evidence="15">
    <location>
        <begin position="257"/>
        <end position="443"/>
    </location>
</feature>
<dbReference type="GO" id="GO:0051301">
    <property type="term" value="P:cell division"/>
    <property type="evidence" value="ECO:0007669"/>
    <property type="project" value="UniProtKB-KW"/>
</dbReference>
<evidence type="ECO:0000256" key="6">
    <source>
        <dbReference type="ARBA" id="ARBA00022960"/>
    </source>
</evidence>
<feature type="transmembrane region" description="Helical" evidence="12">
    <location>
        <begin position="66"/>
        <end position="99"/>
    </location>
</feature>
<evidence type="ECO:0000256" key="9">
    <source>
        <dbReference type="ARBA" id="ARBA00023316"/>
    </source>
</evidence>
<keyword evidence="12" id="KW-0812">Transmembrane</keyword>
<keyword evidence="17" id="KW-1185">Reference proteome</keyword>
<keyword evidence="9 10" id="KW-0961">Cell wall biogenesis/degradation</keyword>
<evidence type="ECO:0000256" key="5">
    <source>
        <dbReference type="ARBA" id="ARBA00022840"/>
    </source>
</evidence>
<dbReference type="Pfam" id="PF01225">
    <property type="entry name" value="Mur_ligase"/>
    <property type="match status" value="1"/>
</dbReference>
<dbReference type="GO" id="GO:0005737">
    <property type="term" value="C:cytoplasm"/>
    <property type="evidence" value="ECO:0007669"/>
    <property type="project" value="UniProtKB-SubCell"/>
</dbReference>
<dbReference type="InterPro" id="IPR005863">
    <property type="entry name" value="UDP-N-AcMur_synth"/>
</dbReference>
<keyword evidence="7 10" id="KW-0573">Peptidoglycan synthesis</keyword>
<dbReference type="GO" id="GO:0047480">
    <property type="term" value="F:UDP-N-acetylmuramoyl-tripeptide-D-alanyl-D-alanine ligase activity"/>
    <property type="evidence" value="ECO:0007669"/>
    <property type="project" value="UniProtKB-UniRule"/>
</dbReference>
<dbReference type="PANTHER" id="PTHR43024">
    <property type="entry name" value="UDP-N-ACETYLMURAMOYL-TRIPEPTIDE--D-ALANYL-D-ALANINE LIGASE"/>
    <property type="match status" value="1"/>
</dbReference>
<keyword evidence="12" id="KW-1133">Transmembrane helix</keyword>
<comment type="pathway">
    <text evidence="10 11">Cell wall biogenesis; peptidoglycan biosynthesis.</text>
</comment>
<dbReference type="InterPro" id="IPR051046">
    <property type="entry name" value="MurCDEF_CellWall_CoF430Synth"/>
</dbReference>
<comment type="function">
    <text evidence="10 11">Involved in cell wall formation. Catalyzes the final step in the synthesis of UDP-N-acetylmuramoyl-pentapeptide, the precursor of murein.</text>
</comment>
<evidence type="ECO:0000256" key="3">
    <source>
        <dbReference type="ARBA" id="ARBA00022618"/>
    </source>
</evidence>
<dbReference type="InterPro" id="IPR035911">
    <property type="entry name" value="MurE/MurF_N"/>
</dbReference>
<dbReference type="HAMAP" id="MF_02019">
    <property type="entry name" value="MurF"/>
    <property type="match status" value="1"/>
</dbReference>
<dbReference type="Pfam" id="PF02875">
    <property type="entry name" value="Mur_ligase_C"/>
    <property type="match status" value="1"/>
</dbReference>
<evidence type="ECO:0000259" key="13">
    <source>
        <dbReference type="Pfam" id="PF01225"/>
    </source>
</evidence>
<feature type="binding site" evidence="10">
    <location>
        <begin position="259"/>
        <end position="265"/>
    </location>
    <ligand>
        <name>ATP</name>
        <dbReference type="ChEBI" id="CHEBI:30616"/>
    </ligand>
</feature>
<evidence type="ECO:0000256" key="11">
    <source>
        <dbReference type="RuleBase" id="RU004136"/>
    </source>
</evidence>
<dbReference type="Pfam" id="PF08245">
    <property type="entry name" value="Mur_ligase_M"/>
    <property type="match status" value="1"/>
</dbReference>
<keyword evidence="8 10" id="KW-0131">Cell cycle</keyword>
<dbReference type="InterPro" id="IPR004101">
    <property type="entry name" value="Mur_ligase_C"/>
</dbReference>
<organism evidence="16 17">
    <name type="scientific">Mediterraneibacter hominis</name>
    <dbReference type="NCBI Taxonomy" id="2763054"/>
    <lineage>
        <taxon>Bacteria</taxon>
        <taxon>Bacillati</taxon>
        <taxon>Bacillota</taxon>
        <taxon>Clostridia</taxon>
        <taxon>Lachnospirales</taxon>
        <taxon>Lachnospiraceae</taxon>
        <taxon>Mediterraneibacter</taxon>
    </lineage>
</organism>
<evidence type="ECO:0000256" key="2">
    <source>
        <dbReference type="ARBA" id="ARBA00022598"/>
    </source>
</evidence>
<accession>A0A923RQG0</accession>
<dbReference type="AlphaFoldDB" id="A0A923RQG0"/>
<dbReference type="NCBIfam" id="TIGR01143">
    <property type="entry name" value="murF"/>
    <property type="match status" value="1"/>
</dbReference>
<dbReference type="SUPFAM" id="SSF53244">
    <property type="entry name" value="MurD-like peptide ligases, peptide-binding domain"/>
    <property type="match status" value="1"/>
</dbReference>
<gene>
    <name evidence="10 16" type="primary">murF</name>
    <name evidence="16" type="ORF">H8S37_11225</name>
</gene>
<dbReference type="GO" id="GO:0008360">
    <property type="term" value="P:regulation of cell shape"/>
    <property type="evidence" value="ECO:0007669"/>
    <property type="project" value="UniProtKB-KW"/>
</dbReference>
<comment type="catalytic activity">
    <reaction evidence="10 11">
        <text>D-alanyl-D-alanine + UDP-N-acetyl-alpha-D-muramoyl-L-alanyl-gamma-D-glutamyl-meso-2,6-diaminopimelate + ATP = UDP-N-acetyl-alpha-D-muramoyl-L-alanyl-gamma-D-glutamyl-meso-2,6-diaminopimeloyl-D-alanyl-D-alanine + ADP + phosphate + H(+)</text>
        <dbReference type="Rhea" id="RHEA:28374"/>
        <dbReference type="ChEBI" id="CHEBI:15378"/>
        <dbReference type="ChEBI" id="CHEBI:30616"/>
        <dbReference type="ChEBI" id="CHEBI:43474"/>
        <dbReference type="ChEBI" id="CHEBI:57822"/>
        <dbReference type="ChEBI" id="CHEBI:61386"/>
        <dbReference type="ChEBI" id="CHEBI:83905"/>
        <dbReference type="ChEBI" id="CHEBI:456216"/>
        <dbReference type="EC" id="6.3.2.10"/>
    </reaction>
</comment>
<keyword evidence="6 10" id="KW-0133">Cell shape</keyword>
<evidence type="ECO:0000259" key="14">
    <source>
        <dbReference type="Pfam" id="PF02875"/>
    </source>
</evidence>
<keyword evidence="5 10" id="KW-0067">ATP-binding</keyword>
<name>A0A923RQG0_9FIRM</name>
<feature type="domain" description="Mur ligase C-terminal" evidence="14">
    <location>
        <begin position="466"/>
        <end position="592"/>
    </location>
</feature>
<dbReference type="InterPro" id="IPR036615">
    <property type="entry name" value="Mur_ligase_C_dom_sf"/>
</dbReference>
<dbReference type="SUPFAM" id="SSF53623">
    <property type="entry name" value="MurD-like peptide ligases, catalytic domain"/>
    <property type="match status" value="1"/>
</dbReference>
<comment type="subcellular location">
    <subcellularLocation>
        <location evidence="10 11">Cytoplasm</location>
    </subcellularLocation>
</comment>
<dbReference type="EMBL" id="JACOPF010000002">
    <property type="protein sequence ID" value="MBC5689490.1"/>
    <property type="molecule type" value="Genomic_DNA"/>
</dbReference>
<evidence type="ECO:0000256" key="8">
    <source>
        <dbReference type="ARBA" id="ARBA00023306"/>
    </source>
</evidence>
<evidence type="ECO:0000256" key="12">
    <source>
        <dbReference type="SAM" id="Phobius"/>
    </source>
</evidence>
<keyword evidence="12" id="KW-0472">Membrane</keyword>
<keyword evidence="1 10" id="KW-0963">Cytoplasm</keyword>